<evidence type="ECO:0000256" key="1">
    <source>
        <dbReference type="SAM" id="Phobius"/>
    </source>
</evidence>
<keyword evidence="1" id="KW-0812">Transmembrane</keyword>
<accession>A0AAD6RMW3</accession>
<sequence>MFVSISSCYFGSIVFFTLFFLSKVAASALAFPPFPLFFFFLLTLMLIDRLQSFFLTRPQPCALTYIDREQFFYMFLFTQKRWLPRLI</sequence>
<keyword evidence="3" id="KW-1185">Reference proteome</keyword>
<dbReference type="AlphaFoldDB" id="A0AAD6RMW3"/>
<gene>
    <name evidence="2" type="ORF">NC653_001967</name>
</gene>
<dbReference type="Proteomes" id="UP001164929">
    <property type="component" value="Chromosome 1"/>
</dbReference>
<dbReference type="EMBL" id="JAQIZT010000001">
    <property type="protein sequence ID" value="KAJ7011717.1"/>
    <property type="molecule type" value="Genomic_DNA"/>
</dbReference>
<organism evidence="2 3">
    <name type="scientific">Populus alba x Populus x berolinensis</name>
    <dbReference type="NCBI Taxonomy" id="444605"/>
    <lineage>
        <taxon>Eukaryota</taxon>
        <taxon>Viridiplantae</taxon>
        <taxon>Streptophyta</taxon>
        <taxon>Embryophyta</taxon>
        <taxon>Tracheophyta</taxon>
        <taxon>Spermatophyta</taxon>
        <taxon>Magnoliopsida</taxon>
        <taxon>eudicotyledons</taxon>
        <taxon>Gunneridae</taxon>
        <taxon>Pentapetalae</taxon>
        <taxon>rosids</taxon>
        <taxon>fabids</taxon>
        <taxon>Malpighiales</taxon>
        <taxon>Salicaceae</taxon>
        <taxon>Saliceae</taxon>
        <taxon>Populus</taxon>
    </lineage>
</organism>
<feature type="transmembrane region" description="Helical" evidence="1">
    <location>
        <begin position="36"/>
        <end position="55"/>
    </location>
</feature>
<keyword evidence="1" id="KW-1133">Transmembrane helix</keyword>
<reference evidence="2 3" key="1">
    <citation type="journal article" date="2023" name="Mol. Ecol. Resour.">
        <title>Chromosome-level genome assembly of a triploid poplar Populus alba 'Berolinensis'.</title>
        <authorList>
            <person name="Chen S."/>
            <person name="Yu Y."/>
            <person name="Wang X."/>
            <person name="Wang S."/>
            <person name="Zhang T."/>
            <person name="Zhou Y."/>
            <person name="He R."/>
            <person name="Meng N."/>
            <person name="Wang Y."/>
            <person name="Liu W."/>
            <person name="Liu Z."/>
            <person name="Liu J."/>
            <person name="Guo Q."/>
            <person name="Huang H."/>
            <person name="Sederoff R.R."/>
            <person name="Wang G."/>
            <person name="Qu G."/>
            <person name="Chen S."/>
        </authorList>
    </citation>
    <scope>NUCLEOTIDE SEQUENCE [LARGE SCALE GENOMIC DNA]</scope>
    <source>
        <strain evidence="2">SC-2020</strain>
    </source>
</reference>
<comment type="caution">
    <text evidence="2">The sequence shown here is derived from an EMBL/GenBank/DDBJ whole genome shotgun (WGS) entry which is preliminary data.</text>
</comment>
<keyword evidence="1" id="KW-0472">Membrane</keyword>
<protein>
    <submittedName>
        <fullName evidence="2">Uncharacterized protein</fullName>
    </submittedName>
</protein>
<name>A0AAD6RMW3_9ROSI</name>
<evidence type="ECO:0000313" key="2">
    <source>
        <dbReference type="EMBL" id="KAJ7011717.1"/>
    </source>
</evidence>
<evidence type="ECO:0000313" key="3">
    <source>
        <dbReference type="Proteomes" id="UP001164929"/>
    </source>
</evidence>
<proteinExistence type="predicted"/>